<feature type="domain" description="S1 motif" evidence="1">
    <location>
        <begin position="1"/>
        <end position="56"/>
    </location>
</feature>
<evidence type="ECO:0000259" key="1">
    <source>
        <dbReference type="PROSITE" id="PS50126"/>
    </source>
</evidence>
<evidence type="ECO:0000313" key="2">
    <source>
        <dbReference type="EMBL" id="MBD4337231.1"/>
    </source>
</evidence>
<gene>
    <name evidence="2" type="ORF">GUH15_14435</name>
</gene>
<dbReference type="FunFam" id="2.40.50.140:FF:000051">
    <property type="entry name" value="RNA-binding transcriptional accessory protein"/>
    <property type="match status" value="1"/>
</dbReference>
<dbReference type="InterPro" id="IPR050437">
    <property type="entry name" value="Ribos_protein_bS1-like"/>
</dbReference>
<dbReference type="SUPFAM" id="SSF50249">
    <property type="entry name" value="Nucleic acid-binding proteins"/>
    <property type="match status" value="1"/>
</dbReference>
<dbReference type="PROSITE" id="PS50126">
    <property type="entry name" value="S1"/>
    <property type="match status" value="1"/>
</dbReference>
<dbReference type="GO" id="GO:0006412">
    <property type="term" value="P:translation"/>
    <property type="evidence" value="ECO:0007669"/>
    <property type="project" value="TreeGrafter"/>
</dbReference>
<dbReference type="PANTHER" id="PTHR10724">
    <property type="entry name" value="30S RIBOSOMAL PROTEIN S1"/>
    <property type="match status" value="1"/>
</dbReference>
<feature type="non-terminal residue" evidence="2">
    <location>
        <position position="1"/>
    </location>
</feature>
<dbReference type="Pfam" id="PF00575">
    <property type="entry name" value="S1"/>
    <property type="match status" value="1"/>
</dbReference>
<dbReference type="Proteomes" id="UP000653002">
    <property type="component" value="Unassembled WGS sequence"/>
</dbReference>
<name>A0A8I0HA62_XANCI</name>
<dbReference type="EMBL" id="JAABFR010001156">
    <property type="protein sequence ID" value="MBD4337231.1"/>
    <property type="molecule type" value="Genomic_DNA"/>
</dbReference>
<dbReference type="GO" id="GO:0003729">
    <property type="term" value="F:mRNA binding"/>
    <property type="evidence" value="ECO:0007669"/>
    <property type="project" value="TreeGrafter"/>
</dbReference>
<dbReference type="SMART" id="SM00316">
    <property type="entry name" value="S1"/>
    <property type="match status" value="1"/>
</dbReference>
<organism evidence="2 3">
    <name type="scientific">Xanthomonas citri pv. citri</name>
    <dbReference type="NCBI Taxonomy" id="611301"/>
    <lineage>
        <taxon>Bacteria</taxon>
        <taxon>Pseudomonadati</taxon>
        <taxon>Pseudomonadota</taxon>
        <taxon>Gammaproteobacteria</taxon>
        <taxon>Lysobacterales</taxon>
        <taxon>Lysobacteraceae</taxon>
        <taxon>Xanthomonas</taxon>
    </lineage>
</organism>
<dbReference type="AlphaFoldDB" id="A0A8I0HA62"/>
<evidence type="ECO:0000313" key="3">
    <source>
        <dbReference type="Proteomes" id="UP000653002"/>
    </source>
</evidence>
<dbReference type="GO" id="GO:0003735">
    <property type="term" value="F:structural constituent of ribosome"/>
    <property type="evidence" value="ECO:0007669"/>
    <property type="project" value="TreeGrafter"/>
</dbReference>
<reference evidence="2" key="1">
    <citation type="submission" date="2020-01" db="EMBL/GenBank/DDBJ databases">
        <authorList>
            <person name="Richard D."/>
        </authorList>
    </citation>
    <scope>NUCLEOTIDE SEQUENCE</scope>
    <source>
        <strain evidence="2">JP541</strain>
    </source>
</reference>
<comment type="caution">
    <text evidence="2">The sequence shown here is derived from an EMBL/GenBank/DDBJ whole genome shotgun (WGS) entry which is preliminary data.</text>
</comment>
<dbReference type="PANTHER" id="PTHR10724:SF10">
    <property type="entry name" value="S1 RNA-BINDING DOMAIN-CONTAINING PROTEIN 1"/>
    <property type="match status" value="1"/>
</dbReference>
<dbReference type="InterPro" id="IPR012340">
    <property type="entry name" value="NA-bd_OB-fold"/>
</dbReference>
<sequence>GAFVDIGVHQDGLVHISQMCDRFIKHPLEVVSVGDIVEVKVLSVDVKKQRIQLTMKI</sequence>
<dbReference type="InterPro" id="IPR003029">
    <property type="entry name" value="S1_domain"/>
</dbReference>
<proteinExistence type="predicted"/>
<dbReference type="Gene3D" id="2.40.50.140">
    <property type="entry name" value="Nucleic acid-binding proteins"/>
    <property type="match status" value="1"/>
</dbReference>
<dbReference type="GO" id="GO:0005737">
    <property type="term" value="C:cytoplasm"/>
    <property type="evidence" value="ECO:0007669"/>
    <property type="project" value="UniProtKB-ARBA"/>
</dbReference>
<protein>
    <submittedName>
        <fullName evidence="2">S1 RNA-binding domain-containing protein</fullName>
    </submittedName>
</protein>
<accession>A0A8I0HA62</accession>